<dbReference type="GO" id="GO:0003677">
    <property type="term" value="F:DNA binding"/>
    <property type="evidence" value="ECO:0007669"/>
    <property type="project" value="UniProtKB-KW"/>
</dbReference>
<evidence type="ECO:0000256" key="3">
    <source>
        <dbReference type="ARBA" id="ARBA00023172"/>
    </source>
</evidence>
<sequence>MRSTFKLLFYINRQKVKKNGKCPIMGRVTLDGKISQYSTGLEIEPDLWDAKVGKVFTDGRRTGNITGEKRNELNRLNSLLEALEEKAKFAYRKNVDSYGFVSAEIIKNAVTGKSEVKETLLSLFDEHNEEYAKRVGIDRTRHSYVRYLTTRKHIYNFLKYKYDLEDIPLRSLTMGFITDFTFYFSTVLRLKVSAYNDYLILLHKMTRLALKKHILKRDPFAGHRIEKVPVNHRHLNREQLEKLLNVKLPTYRLCHTRDLFVFSVFTGIGRADLANLTEDNIITKEDGSKWIHIARQKTKAECHIKLLDIPLRIIEKYKGEGKDGKLFFVPQTCNLCRSLKIIAEQCDLGCHLTFYQARHSFATLICLSNGVPIETISKMMGHHSIRTTQIYAEITNHKVSKDLAVLSENTKGKYALPDDGMPSRVFKCGNYSGWKKECTANDETKIKGQWTEE</sequence>
<evidence type="ECO:0000313" key="7">
    <source>
        <dbReference type="Proteomes" id="UP000524321"/>
    </source>
</evidence>
<dbReference type="AlphaFoldDB" id="A0A7Y6PH62"/>
<evidence type="ECO:0000256" key="2">
    <source>
        <dbReference type="ARBA" id="ARBA00023125"/>
    </source>
</evidence>
<dbReference type="InterPro" id="IPR013762">
    <property type="entry name" value="Integrase-like_cat_sf"/>
</dbReference>
<dbReference type="InterPro" id="IPR011010">
    <property type="entry name" value="DNA_brk_join_enz"/>
</dbReference>
<dbReference type="InterPro" id="IPR002104">
    <property type="entry name" value="Integrase_catalytic"/>
</dbReference>
<dbReference type="GO" id="GO:0006310">
    <property type="term" value="P:DNA recombination"/>
    <property type="evidence" value="ECO:0007669"/>
    <property type="project" value="UniProtKB-KW"/>
</dbReference>
<dbReference type="Proteomes" id="UP000524321">
    <property type="component" value="Unassembled WGS sequence"/>
</dbReference>
<reference evidence="6 7" key="1">
    <citation type="submission" date="2020-04" db="EMBL/GenBank/DDBJ databases">
        <authorList>
            <person name="Pieper L."/>
        </authorList>
    </citation>
    <scope>NUCLEOTIDE SEQUENCE [LARGE SCALE GENOMIC DNA]</scope>
    <source>
        <strain evidence="6 7">B33</strain>
    </source>
</reference>
<dbReference type="Gene3D" id="1.10.443.10">
    <property type="entry name" value="Intergrase catalytic core"/>
    <property type="match status" value="1"/>
</dbReference>
<dbReference type="PANTHER" id="PTHR30349:SF64">
    <property type="entry name" value="PROPHAGE INTEGRASE INTD-RELATED"/>
    <property type="match status" value="1"/>
</dbReference>
<dbReference type="RefSeq" id="WP_176350709.1">
    <property type="nucleotide sequence ID" value="NZ_JABWDJ010000137.1"/>
</dbReference>
<dbReference type="SUPFAM" id="SSF56349">
    <property type="entry name" value="DNA breaking-rejoining enzymes"/>
    <property type="match status" value="1"/>
</dbReference>
<dbReference type="InterPro" id="IPR010998">
    <property type="entry name" value="Integrase_recombinase_N"/>
</dbReference>
<gene>
    <name evidence="6" type="ORF">HUV05_20030</name>
</gene>
<reference evidence="6 7" key="2">
    <citation type="submission" date="2020-07" db="EMBL/GenBank/DDBJ databases">
        <title>Bacterial metabolism rescues the inhibition of intestinal drug absorption by food and drug additives.</title>
        <authorList>
            <person name="Zou L."/>
            <person name="Spanogiannopoulos P."/>
            <person name="Chien H.-C."/>
            <person name="Pieper L.M."/>
            <person name="Cai W."/>
            <person name="Khuri N."/>
            <person name="Pottel J."/>
            <person name="Vora B."/>
            <person name="Ni Z."/>
            <person name="Tsakalozou E."/>
            <person name="Zhang W."/>
            <person name="Shoichet B.K."/>
            <person name="Giacomini K.M."/>
            <person name="Turnbaugh P.J."/>
        </authorList>
    </citation>
    <scope>NUCLEOTIDE SEQUENCE [LARGE SCALE GENOMIC DNA]</scope>
    <source>
        <strain evidence="6 7">B33</strain>
    </source>
</reference>
<dbReference type="Gene3D" id="1.10.150.130">
    <property type="match status" value="1"/>
</dbReference>
<evidence type="ECO:0000259" key="5">
    <source>
        <dbReference type="PROSITE" id="PS51898"/>
    </source>
</evidence>
<organism evidence="6 7">
    <name type="scientific">Phocaeicola vulgatus</name>
    <name type="common">Bacteroides vulgatus</name>
    <dbReference type="NCBI Taxonomy" id="821"/>
    <lineage>
        <taxon>Bacteria</taxon>
        <taxon>Pseudomonadati</taxon>
        <taxon>Bacteroidota</taxon>
        <taxon>Bacteroidia</taxon>
        <taxon>Bacteroidales</taxon>
        <taxon>Bacteroidaceae</taxon>
        <taxon>Phocaeicola</taxon>
    </lineage>
</organism>
<comment type="caution">
    <text evidence="6">The sequence shown here is derived from an EMBL/GenBank/DDBJ whole genome shotgun (WGS) entry which is preliminary data.</text>
</comment>
<protein>
    <submittedName>
        <fullName evidence="6">Site-specific integrase</fullName>
    </submittedName>
</protein>
<accession>A0A7Y6PH62</accession>
<evidence type="ECO:0000256" key="4">
    <source>
        <dbReference type="SAM" id="Coils"/>
    </source>
</evidence>
<name>A0A7Y6PH62_PHOVU</name>
<dbReference type="PROSITE" id="PS51898">
    <property type="entry name" value="TYR_RECOMBINASE"/>
    <property type="match status" value="1"/>
</dbReference>
<evidence type="ECO:0000313" key="6">
    <source>
        <dbReference type="EMBL" id="NVB75758.1"/>
    </source>
</evidence>
<dbReference type="EMBL" id="JABWDJ010000137">
    <property type="protein sequence ID" value="NVB75758.1"/>
    <property type="molecule type" value="Genomic_DNA"/>
</dbReference>
<dbReference type="InterPro" id="IPR025269">
    <property type="entry name" value="SAM-like_dom"/>
</dbReference>
<evidence type="ECO:0000256" key="1">
    <source>
        <dbReference type="ARBA" id="ARBA00008857"/>
    </source>
</evidence>
<keyword evidence="2" id="KW-0238">DNA-binding</keyword>
<keyword evidence="4" id="KW-0175">Coiled coil</keyword>
<comment type="similarity">
    <text evidence="1">Belongs to the 'phage' integrase family.</text>
</comment>
<dbReference type="InterPro" id="IPR035386">
    <property type="entry name" value="Arm-DNA-bind_5"/>
</dbReference>
<dbReference type="CDD" id="cd01185">
    <property type="entry name" value="INTN1_C_like"/>
    <property type="match status" value="1"/>
</dbReference>
<feature type="domain" description="Tyr recombinase" evidence="5">
    <location>
        <begin position="230"/>
        <end position="408"/>
    </location>
</feature>
<dbReference type="Pfam" id="PF17293">
    <property type="entry name" value="Arm-DNA-bind_5"/>
    <property type="match status" value="1"/>
</dbReference>
<proteinExistence type="inferred from homology"/>
<dbReference type="PANTHER" id="PTHR30349">
    <property type="entry name" value="PHAGE INTEGRASE-RELATED"/>
    <property type="match status" value="1"/>
</dbReference>
<dbReference type="Pfam" id="PF13102">
    <property type="entry name" value="Phage_int_SAM_5"/>
    <property type="match status" value="1"/>
</dbReference>
<dbReference type="Pfam" id="PF00589">
    <property type="entry name" value="Phage_integrase"/>
    <property type="match status" value="1"/>
</dbReference>
<dbReference type="GO" id="GO:0015074">
    <property type="term" value="P:DNA integration"/>
    <property type="evidence" value="ECO:0007669"/>
    <property type="project" value="InterPro"/>
</dbReference>
<keyword evidence="3" id="KW-0233">DNA recombination</keyword>
<feature type="coiled-coil region" evidence="4">
    <location>
        <begin position="66"/>
        <end position="93"/>
    </location>
</feature>
<dbReference type="InterPro" id="IPR050090">
    <property type="entry name" value="Tyrosine_recombinase_XerCD"/>
</dbReference>